<proteinExistence type="predicted"/>
<keyword evidence="4" id="KW-1185">Reference proteome</keyword>
<feature type="compositionally biased region" description="Polar residues" evidence="1">
    <location>
        <begin position="180"/>
        <end position="224"/>
    </location>
</feature>
<dbReference type="InterPro" id="IPR000608">
    <property type="entry name" value="UBC"/>
</dbReference>
<name>A0ABM0JYS0_APLCA</name>
<evidence type="ECO:0000259" key="3">
    <source>
        <dbReference type="PROSITE" id="PS50127"/>
    </source>
</evidence>
<feature type="region of interest" description="Disordered" evidence="1">
    <location>
        <begin position="143"/>
        <end position="238"/>
    </location>
</feature>
<accession>A0ABM0JYS0</accession>
<reference evidence="5" key="1">
    <citation type="submission" date="2025-08" db="UniProtKB">
        <authorList>
            <consortium name="RefSeq"/>
        </authorList>
    </citation>
    <scope>IDENTIFICATION</scope>
</reference>
<feature type="compositionally biased region" description="Low complexity" evidence="1">
    <location>
        <begin position="225"/>
        <end position="236"/>
    </location>
</feature>
<feature type="domain" description="UBC core" evidence="3">
    <location>
        <begin position="10"/>
        <end position="160"/>
    </location>
</feature>
<feature type="transmembrane region" description="Helical" evidence="2">
    <location>
        <begin position="624"/>
        <end position="645"/>
    </location>
</feature>
<dbReference type="SMART" id="SM00212">
    <property type="entry name" value="UBCc"/>
    <property type="match status" value="1"/>
</dbReference>
<evidence type="ECO:0000256" key="2">
    <source>
        <dbReference type="SAM" id="Phobius"/>
    </source>
</evidence>
<dbReference type="Proteomes" id="UP000694888">
    <property type="component" value="Unplaced"/>
</dbReference>
<feature type="compositionally biased region" description="Polar residues" evidence="1">
    <location>
        <begin position="361"/>
        <end position="379"/>
    </location>
</feature>
<keyword evidence="2" id="KW-0812">Transmembrane</keyword>
<feature type="compositionally biased region" description="Basic and acidic residues" evidence="1">
    <location>
        <begin position="393"/>
        <end position="402"/>
    </location>
</feature>
<evidence type="ECO:0000313" key="5">
    <source>
        <dbReference type="RefSeq" id="XP_005104699.1"/>
    </source>
</evidence>
<dbReference type="GeneID" id="101851521"/>
<keyword evidence="2" id="KW-1133">Transmembrane helix</keyword>
<organism evidence="4 5">
    <name type="scientific">Aplysia californica</name>
    <name type="common">California sea hare</name>
    <dbReference type="NCBI Taxonomy" id="6500"/>
    <lineage>
        <taxon>Eukaryota</taxon>
        <taxon>Metazoa</taxon>
        <taxon>Spiralia</taxon>
        <taxon>Lophotrochozoa</taxon>
        <taxon>Mollusca</taxon>
        <taxon>Gastropoda</taxon>
        <taxon>Heterobranchia</taxon>
        <taxon>Euthyneura</taxon>
        <taxon>Tectipleura</taxon>
        <taxon>Aplysiida</taxon>
        <taxon>Aplysioidea</taxon>
        <taxon>Aplysiidae</taxon>
        <taxon>Aplysia</taxon>
    </lineage>
</organism>
<dbReference type="RefSeq" id="XP_005104699.1">
    <property type="nucleotide sequence ID" value="XM_005104642.3"/>
</dbReference>
<feature type="compositionally biased region" description="Polar residues" evidence="1">
    <location>
        <begin position="154"/>
        <end position="171"/>
    </location>
</feature>
<gene>
    <name evidence="5" type="primary">LOC101851521</name>
</gene>
<evidence type="ECO:0000313" key="4">
    <source>
        <dbReference type="Proteomes" id="UP000694888"/>
    </source>
</evidence>
<keyword evidence="2" id="KW-0472">Membrane</keyword>
<dbReference type="SUPFAM" id="SSF54495">
    <property type="entry name" value="UBC-like"/>
    <property type="match status" value="1"/>
</dbReference>
<dbReference type="Pfam" id="PF00179">
    <property type="entry name" value="UQ_con"/>
    <property type="match status" value="1"/>
</dbReference>
<sequence>MEGRYNTRSPAVKRLMREAQELSEPTDQYFAQPLEDNLFEWHFTVRGPADSDFQSGIYHGRIILPVDYPMKPPSIIWLTPNGRFETNKKICLSISGHHPESWQPSWSIRTALLAIIGFMPTHPGGAIGSLDYTPEERKTLAKKSRDWKCPSCGDVQNNLLEPSTESKSTSQEAKELAAQINFQGEKSKKSSAGNPVASSAAKSSNLEAPVQTSPSNVGTAGGNNPVTATPAAQTTPFPLPFPRLSPWGTGTPAQAMPGSQVWNPSAMSQPSGVAAMMPRFPYPPSHYPSGYTSPFYPSGFPMPGGLNMFPYPFPAPLGMRLPSHQNTSPPHPVNTAASEPANAGPADLRGQGVSTSSSTSQPRYTRSPMVSSLHASPSRNLGAAAESPVSESDVGKTESPAKDEVMAELLSKVKRVGSADLSQPQQNAEEKAAGLSVTEEVAVKPVVEEIVGDCSLTEETGEKKSAVSHGHTNSEVSPLVKKKESLGELTCADLSHPDLPTDAEENSEAGAPPLETLDIDQRSGLERSTSNSMPELESKRGLGGKGLRQRQSATARIPTEVAEDFQQEAGAAGVDGQRIEAESGDTPPRQRPRPNGLGNQVFAGGSRQNLGNENGARQGNSFDFSILLIVGLSLATILILLNRVAQAIDWS</sequence>
<dbReference type="InterPro" id="IPR050113">
    <property type="entry name" value="Ub_conjugating_enzyme"/>
</dbReference>
<dbReference type="PANTHER" id="PTHR24067">
    <property type="entry name" value="UBIQUITIN-CONJUGATING ENZYME E2"/>
    <property type="match status" value="1"/>
</dbReference>
<feature type="region of interest" description="Disordered" evidence="1">
    <location>
        <begin position="320"/>
        <end position="402"/>
    </location>
</feature>
<protein>
    <submittedName>
        <fullName evidence="5">Uncharacterized protein LOC101851521</fullName>
    </submittedName>
</protein>
<feature type="region of interest" description="Disordered" evidence="1">
    <location>
        <begin position="459"/>
        <end position="614"/>
    </location>
</feature>
<dbReference type="PROSITE" id="PS50127">
    <property type="entry name" value="UBC_2"/>
    <property type="match status" value="1"/>
</dbReference>
<dbReference type="InterPro" id="IPR016135">
    <property type="entry name" value="UBQ-conjugating_enzyme/RWD"/>
</dbReference>
<dbReference type="Gene3D" id="3.10.110.10">
    <property type="entry name" value="Ubiquitin Conjugating Enzyme"/>
    <property type="match status" value="1"/>
</dbReference>
<dbReference type="CDD" id="cd23799">
    <property type="entry name" value="UBCc_UBE2J"/>
    <property type="match status" value="1"/>
</dbReference>
<evidence type="ECO:0000256" key="1">
    <source>
        <dbReference type="SAM" id="MobiDB-lite"/>
    </source>
</evidence>